<accession>A0A6A5W4V1</accession>
<evidence type="ECO:0000313" key="1">
    <source>
        <dbReference type="EMBL" id="KAF1995964.1"/>
    </source>
</evidence>
<reference evidence="1" key="1">
    <citation type="journal article" date="2020" name="Stud. Mycol.">
        <title>101 Dothideomycetes genomes: a test case for predicting lifestyles and emergence of pathogens.</title>
        <authorList>
            <person name="Haridas S."/>
            <person name="Albert R."/>
            <person name="Binder M."/>
            <person name="Bloem J."/>
            <person name="Labutti K."/>
            <person name="Salamov A."/>
            <person name="Andreopoulos B."/>
            <person name="Baker S."/>
            <person name="Barry K."/>
            <person name="Bills G."/>
            <person name="Bluhm B."/>
            <person name="Cannon C."/>
            <person name="Castanera R."/>
            <person name="Culley D."/>
            <person name="Daum C."/>
            <person name="Ezra D."/>
            <person name="Gonzalez J."/>
            <person name="Henrissat B."/>
            <person name="Kuo A."/>
            <person name="Liang C."/>
            <person name="Lipzen A."/>
            <person name="Lutzoni F."/>
            <person name="Magnuson J."/>
            <person name="Mondo S."/>
            <person name="Nolan M."/>
            <person name="Ohm R."/>
            <person name="Pangilinan J."/>
            <person name="Park H.-J."/>
            <person name="Ramirez L."/>
            <person name="Alfaro M."/>
            <person name="Sun H."/>
            <person name="Tritt A."/>
            <person name="Yoshinaga Y."/>
            <person name="Zwiers L.-H."/>
            <person name="Turgeon B."/>
            <person name="Goodwin S."/>
            <person name="Spatafora J."/>
            <person name="Crous P."/>
            <person name="Grigoriev I."/>
        </authorList>
    </citation>
    <scope>NUCLEOTIDE SEQUENCE</scope>
    <source>
        <strain evidence="1">CBS 123094</strain>
    </source>
</reference>
<keyword evidence="2" id="KW-1185">Reference proteome</keyword>
<proteinExistence type="predicted"/>
<name>A0A6A5W4V1_9PLEO</name>
<dbReference type="EMBL" id="ML977631">
    <property type="protein sequence ID" value="KAF1995964.1"/>
    <property type="molecule type" value="Genomic_DNA"/>
</dbReference>
<evidence type="ECO:0000313" key="2">
    <source>
        <dbReference type="Proteomes" id="UP000799779"/>
    </source>
</evidence>
<organism evidence="1 2">
    <name type="scientific">Amniculicola lignicola CBS 123094</name>
    <dbReference type="NCBI Taxonomy" id="1392246"/>
    <lineage>
        <taxon>Eukaryota</taxon>
        <taxon>Fungi</taxon>
        <taxon>Dikarya</taxon>
        <taxon>Ascomycota</taxon>
        <taxon>Pezizomycotina</taxon>
        <taxon>Dothideomycetes</taxon>
        <taxon>Pleosporomycetidae</taxon>
        <taxon>Pleosporales</taxon>
        <taxon>Amniculicolaceae</taxon>
        <taxon>Amniculicola</taxon>
    </lineage>
</organism>
<dbReference type="Proteomes" id="UP000799779">
    <property type="component" value="Unassembled WGS sequence"/>
</dbReference>
<dbReference type="AlphaFoldDB" id="A0A6A5W4V1"/>
<gene>
    <name evidence="1" type="ORF">P154DRAFT_525914</name>
</gene>
<protein>
    <submittedName>
        <fullName evidence="1">Uncharacterized protein</fullName>
    </submittedName>
</protein>
<sequence length="58" mass="6468">MMMLGSQGFIVIIAPVTNNEPLSRIWLQERLDGLLHPKCGDGQSLVSYIDMQLAPRRG</sequence>